<keyword evidence="2" id="KW-1003">Cell membrane</keyword>
<keyword evidence="3 8" id="KW-0812">Transmembrane</keyword>
<evidence type="ECO:0000256" key="1">
    <source>
        <dbReference type="ARBA" id="ARBA00004651"/>
    </source>
</evidence>
<evidence type="ECO:0000259" key="9">
    <source>
        <dbReference type="SMART" id="SM01049"/>
    </source>
</evidence>
<comment type="subcellular location">
    <subcellularLocation>
        <location evidence="1">Cell membrane</location>
        <topology evidence="1">Multi-pass membrane protein</topology>
    </subcellularLocation>
</comment>
<dbReference type="InterPro" id="IPR004010">
    <property type="entry name" value="Double_Cache_2"/>
</dbReference>
<feature type="domain" description="Single Cache" evidence="9">
    <location>
        <begin position="45"/>
        <end position="133"/>
    </location>
</feature>
<dbReference type="AlphaFoldDB" id="A0A4Q0Y9S8"/>
<dbReference type="Pfam" id="PF08269">
    <property type="entry name" value="dCache_2"/>
    <property type="match status" value="1"/>
</dbReference>
<dbReference type="GO" id="GO:0005886">
    <property type="term" value="C:plasma membrane"/>
    <property type="evidence" value="ECO:0007669"/>
    <property type="project" value="UniProtKB-SubCell"/>
</dbReference>
<sequence length="427" mass="48993">MKSITIKFKTIMLIVGIIIAMSIIILILSIYETNALTKIQTTQIEKEVLSQKVKELKNYTDIIKSILEKKNEQDSEDKKIKAIEQIKNIKFGDTGYFWIHDLNLKMVMHPTREDLTNKDISELKDANGLYIFKEMNKLVLEKKEGIVSYKVPKPGEKVATNKFSYVFLFEPWGWVIGTGAYVDDIEKNIIDMEKRSAEKIESLVIKITLLTLSIVVLSYFLMILAFNQLMKKPLDIFKEYFSHFLKFVSMENNRYTPATVTNKDEINELLLMINETAIEFDKKLKDDMRVMGEVVLTADRIEKGIYNCRIHSDSRNPMIMTLKKSLNKMLDVLDNTMQNIKNSLEAYENHDYTKRVKINKDLKATMLSVMESINKLGSSLSENAKTNLENGQVLEENSNTMTSSMQNLAKKANDQAASLEETAAAVE</sequence>
<feature type="non-terminal residue" evidence="10">
    <location>
        <position position="427"/>
    </location>
</feature>
<keyword evidence="4 8" id="KW-1133">Transmembrane helix</keyword>
<name>A0A4Q0Y9S8_9BACT</name>
<evidence type="ECO:0000313" key="11">
    <source>
        <dbReference type="Proteomes" id="UP000290172"/>
    </source>
</evidence>
<organism evidence="10 11">
    <name type="scientific">Halarcobacter ebronensis</name>
    <dbReference type="NCBI Taxonomy" id="1462615"/>
    <lineage>
        <taxon>Bacteria</taxon>
        <taxon>Pseudomonadati</taxon>
        <taxon>Campylobacterota</taxon>
        <taxon>Epsilonproteobacteria</taxon>
        <taxon>Campylobacterales</taxon>
        <taxon>Arcobacteraceae</taxon>
        <taxon>Halarcobacter</taxon>
    </lineage>
</organism>
<dbReference type="InterPro" id="IPR033480">
    <property type="entry name" value="sCache_2"/>
</dbReference>
<proteinExistence type="predicted"/>
<dbReference type="SMART" id="SM01049">
    <property type="entry name" value="Cache_2"/>
    <property type="match status" value="1"/>
</dbReference>
<keyword evidence="5 8" id="KW-0472">Membrane</keyword>
<feature type="coiled-coil region" evidence="6">
    <location>
        <begin position="323"/>
        <end position="350"/>
    </location>
</feature>
<evidence type="ECO:0000256" key="8">
    <source>
        <dbReference type="SAM" id="Phobius"/>
    </source>
</evidence>
<evidence type="ECO:0000313" key="10">
    <source>
        <dbReference type="EMBL" id="RXJ65501.1"/>
    </source>
</evidence>
<evidence type="ECO:0000256" key="2">
    <source>
        <dbReference type="ARBA" id="ARBA00022475"/>
    </source>
</evidence>
<evidence type="ECO:0000256" key="6">
    <source>
        <dbReference type="SAM" id="Coils"/>
    </source>
</evidence>
<dbReference type="Gene3D" id="3.30.450.20">
    <property type="entry name" value="PAS domain"/>
    <property type="match status" value="1"/>
</dbReference>
<gene>
    <name evidence="10" type="ORF">CRV08_14975</name>
</gene>
<evidence type="ECO:0000256" key="5">
    <source>
        <dbReference type="ARBA" id="ARBA00023136"/>
    </source>
</evidence>
<feature type="region of interest" description="Disordered" evidence="7">
    <location>
        <begin position="401"/>
        <end position="427"/>
    </location>
</feature>
<evidence type="ECO:0000256" key="3">
    <source>
        <dbReference type="ARBA" id="ARBA00022692"/>
    </source>
</evidence>
<evidence type="ECO:0000256" key="7">
    <source>
        <dbReference type="SAM" id="MobiDB-lite"/>
    </source>
</evidence>
<feature type="transmembrane region" description="Helical" evidence="8">
    <location>
        <begin position="203"/>
        <end position="226"/>
    </location>
</feature>
<reference evidence="10 11" key="1">
    <citation type="submission" date="2017-10" db="EMBL/GenBank/DDBJ databases">
        <title>Genomics of the genus Arcobacter.</title>
        <authorList>
            <person name="Perez-Cataluna A."/>
            <person name="Figueras M.J."/>
        </authorList>
    </citation>
    <scope>NUCLEOTIDE SEQUENCE [LARGE SCALE GENOMIC DNA]</scope>
    <source>
        <strain evidence="10 11">CECT 8993</strain>
    </source>
</reference>
<evidence type="ECO:0000256" key="4">
    <source>
        <dbReference type="ARBA" id="ARBA00022989"/>
    </source>
</evidence>
<protein>
    <recommendedName>
        <fullName evidence="9">Single Cache domain-containing protein</fullName>
    </recommendedName>
</protein>
<comment type="caution">
    <text evidence="10">The sequence shown here is derived from an EMBL/GenBank/DDBJ whole genome shotgun (WGS) entry which is preliminary data.</text>
</comment>
<dbReference type="RefSeq" id="WP_164970322.1">
    <property type="nucleotide sequence ID" value="NZ_PDKJ01000025.1"/>
</dbReference>
<dbReference type="CDD" id="cd18774">
    <property type="entry name" value="PDC2_HK_sensor"/>
    <property type="match status" value="1"/>
</dbReference>
<keyword evidence="6" id="KW-0175">Coiled coil</keyword>
<dbReference type="EMBL" id="PDKJ01000025">
    <property type="protein sequence ID" value="RXJ65501.1"/>
    <property type="molecule type" value="Genomic_DNA"/>
</dbReference>
<feature type="transmembrane region" description="Helical" evidence="8">
    <location>
        <begin position="12"/>
        <end position="31"/>
    </location>
</feature>
<dbReference type="Proteomes" id="UP000290172">
    <property type="component" value="Unassembled WGS sequence"/>
</dbReference>
<accession>A0A4Q0Y9S8</accession>